<dbReference type="Proteomes" id="UP000095192">
    <property type="component" value="Unassembled WGS sequence"/>
</dbReference>
<keyword evidence="4" id="KW-1185">Reference proteome</keyword>
<reference evidence="3 4" key="1">
    <citation type="journal article" date="2016" name="BMC Genomics">
        <title>Comparative genomics reveals Cyclospora cayetanensis possesses coccidia-like metabolism and invasion components but unique surface antigens.</title>
        <authorList>
            <person name="Liu S."/>
            <person name="Wang L."/>
            <person name="Zheng H."/>
            <person name="Xu Z."/>
            <person name="Roellig D.M."/>
            <person name="Li N."/>
            <person name="Frace M.A."/>
            <person name="Tang K."/>
            <person name="Arrowood M.J."/>
            <person name="Moss D.M."/>
            <person name="Zhang L."/>
            <person name="Feng Y."/>
            <person name="Xiao L."/>
        </authorList>
    </citation>
    <scope>NUCLEOTIDE SEQUENCE [LARGE SCALE GENOMIC DNA]</scope>
    <source>
        <strain evidence="3 4">CHN_HEN01</strain>
    </source>
</reference>
<dbReference type="InParanoid" id="A0A1D3D6S0"/>
<feature type="chain" id="PRO_5008914194" description="Secreted protein" evidence="2">
    <location>
        <begin position="21"/>
        <end position="112"/>
    </location>
</feature>
<dbReference type="AlphaFoldDB" id="A0A1D3D6S0"/>
<comment type="caution">
    <text evidence="3">The sequence shown here is derived from an EMBL/GenBank/DDBJ whole genome shotgun (WGS) entry which is preliminary data.</text>
</comment>
<feature type="region of interest" description="Disordered" evidence="1">
    <location>
        <begin position="77"/>
        <end position="96"/>
    </location>
</feature>
<name>A0A1D3D6S0_9EIME</name>
<keyword evidence="2" id="KW-0732">Signal</keyword>
<feature type="signal peptide" evidence="2">
    <location>
        <begin position="1"/>
        <end position="20"/>
    </location>
</feature>
<dbReference type="VEuPathDB" id="ToxoDB:cyc_02679"/>
<evidence type="ECO:0000313" key="3">
    <source>
        <dbReference type="EMBL" id="OEH79152.1"/>
    </source>
</evidence>
<sequence length="112" mass="12577">MCILIHLPLLLLMEPPFVAPSSHAVLVKPEVLQADPEIEAQRPFADRALLLKLQRAALFGGGRFHVHISAENFSREKVPLQPSRHSRLRSNTARPRPLQLISMELPHSLSHS</sequence>
<evidence type="ECO:0008006" key="5">
    <source>
        <dbReference type="Google" id="ProtNLM"/>
    </source>
</evidence>
<evidence type="ECO:0000256" key="1">
    <source>
        <dbReference type="SAM" id="MobiDB-lite"/>
    </source>
</evidence>
<evidence type="ECO:0000313" key="4">
    <source>
        <dbReference type="Proteomes" id="UP000095192"/>
    </source>
</evidence>
<protein>
    <recommendedName>
        <fullName evidence="5">Secreted protein</fullName>
    </recommendedName>
</protein>
<gene>
    <name evidence="3" type="ORF">cyc_02679</name>
</gene>
<proteinExistence type="predicted"/>
<evidence type="ECO:0000256" key="2">
    <source>
        <dbReference type="SAM" id="SignalP"/>
    </source>
</evidence>
<accession>A0A1D3D6S0</accession>
<organism evidence="3 4">
    <name type="scientific">Cyclospora cayetanensis</name>
    <dbReference type="NCBI Taxonomy" id="88456"/>
    <lineage>
        <taxon>Eukaryota</taxon>
        <taxon>Sar</taxon>
        <taxon>Alveolata</taxon>
        <taxon>Apicomplexa</taxon>
        <taxon>Conoidasida</taxon>
        <taxon>Coccidia</taxon>
        <taxon>Eucoccidiorida</taxon>
        <taxon>Eimeriorina</taxon>
        <taxon>Eimeriidae</taxon>
        <taxon>Cyclospora</taxon>
    </lineage>
</organism>
<dbReference type="EMBL" id="JROU02000471">
    <property type="protein sequence ID" value="OEH79152.1"/>
    <property type="molecule type" value="Genomic_DNA"/>
</dbReference>